<evidence type="ECO:0000256" key="5">
    <source>
        <dbReference type="ARBA" id="ARBA00023244"/>
    </source>
</evidence>
<dbReference type="PANTHER" id="PTHR35330:SF1">
    <property type="entry name" value="SIROHEME BIOSYNTHESIS PROTEIN MET8"/>
    <property type="match status" value="1"/>
</dbReference>
<keyword evidence="8" id="KW-1185">Reference proteome</keyword>
<evidence type="ECO:0000256" key="4">
    <source>
        <dbReference type="ARBA" id="ARBA00023027"/>
    </source>
</evidence>
<dbReference type="InterPro" id="IPR036291">
    <property type="entry name" value="NAD(P)-bd_dom_sf"/>
</dbReference>
<evidence type="ECO:0000256" key="6">
    <source>
        <dbReference type="ARBA" id="ARBA00047561"/>
    </source>
</evidence>
<dbReference type="Proteomes" id="UP000659344">
    <property type="component" value="Unassembled WGS sequence"/>
</dbReference>
<organism evidence="7 8">
    <name type="scientific">Paenibacillus segetis</name>
    <dbReference type="NCBI Taxonomy" id="1325360"/>
    <lineage>
        <taxon>Bacteria</taxon>
        <taxon>Bacillati</taxon>
        <taxon>Bacillota</taxon>
        <taxon>Bacilli</taxon>
        <taxon>Bacillales</taxon>
        <taxon>Paenibacillaceae</taxon>
        <taxon>Paenibacillus</taxon>
    </lineage>
</organism>
<evidence type="ECO:0000256" key="2">
    <source>
        <dbReference type="ARBA" id="ARBA00012400"/>
    </source>
</evidence>
<dbReference type="SUPFAM" id="SSF75615">
    <property type="entry name" value="Siroheme synthase middle domains-like"/>
    <property type="match status" value="1"/>
</dbReference>
<evidence type="ECO:0000256" key="3">
    <source>
        <dbReference type="ARBA" id="ARBA00023002"/>
    </source>
</evidence>
<dbReference type="Gene3D" id="3.40.50.720">
    <property type="entry name" value="NAD(P)-binding Rossmann-like Domain"/>
    <property type="match status" value="1"/>
</dbReference>
<dbReference type="EMBL" id="BMFT01000003">
    <property type="protein sequence ID" value="GGH33604.1"/>
    <property type="molecule type" value="Genomic_DNA"/>
</dbReference>
<reference evidence="8" key="1">
    <citation type="journal article" date="2019" name="Int. J. Syst. Evol. Microbiol.">
        <title>The Global Catalogue of Microorganisms (GCM) 10K type strain sequencing project: providing services to taxonomists for standard genome sequencing and annotation.</title>
        <authorList>
            <consortium name="The Broad Institute Genomics Platform"/>
            <consortium name="The Broad Institute Genome Sequencing Center for Infectious Disease"/>
            <person name="Wu L."/>
            <person name="Ma J."/>
        </authorList>
    </citation>
    <scope>NUCLEOTIDE SEQUENCE [LARGE SCALE GENOMIC DNA]</scope>
    <source>
        <strain evidence="8">CGMCC 1.12769</strain>
    </source>
</reference>
<protein>
    <recommendedName>
        <fullName evidence="2">precorrin-2 dehydrogenase</fullName>
        <ecNumber evidence="2">1.3.1.76</ecNumber>
    </recommendedName>
</protein>
<sequence length="216" mass="24054">MPHYVPVMMNCEGRRLIIVGGGLVAERKVSSLLGAEATIVVISHKLSPWLQSCFEDGLITWLERGYMEGDLEGAALVFAATDQAIVNEAVVVEATKLGIPVNHAGDGKRGTFITPSSVRRGKLIIAVSSSGAGPIVATNLCREIEKQYGAEYETYIDFLSIVRMVIKHRVSDISERHDLFKLLAEMDVLTDIRNGNFHFWSEEEITSWITEYRREK</sequence>
<gene>
    <name evidence="7" type="ORF">GCM10008013_38800</name>
</gene>
<dbReference type="RefSeq" id="WP_188541535.1">
    <property type="nucleotide sequence ID" value="NZ_BMFT01000003.1"/>
</dbReference>
<accession>A0ABQ1YPE5</accession>
<keyword evidence="4" id="KW-0520">NAD</keyword>
<dbReference type="NCBIfam" id="TIGR01470">
    <property type="entry name" value="cysG_Nterm"/>
    <property type="match status" value="1"/>
</dbReference>
<dbReference type="InterPro" id="IPR006367">
    <property type="entry name" value="Sirohaem_synthase_N"/>
</dbReference>
<evidence type="ECO:0000313" key="7">
    <source>
        <dbReference type="EMBL" id="GGH33604.1"/>
    </source>
</evidence>
<comment type="caution">
    <text evidence="7">The sequence shown here is derived from an EMBL/GenBank/DDBJ whole genome shotgun (WGS) entry which is preliminary data.</text>
</comment>
<dbReference type="SUPFAM" id="SSF51735">
    <property type="entry name" value="NAD(P)-binding Rossmann-fold domains"/>
    <property type="match status" value="1"/>
</dbReference>
<dbReference type="InterPro" id="IPR028161">
    <property type="entry name" value="Met8-like"/>
</dbReference>
<evidence type="ECO:0000256" key="1">
    <source>
        <dbReference type="ARBA" id="ARBA00005010"/>
    </source>
</evidence>
<proteinExistence type="predicted"/>
<comment type="catalytic activity">
    <reaction evidence="6">
        <text>precorrin-2 + NAD(+) = sirohydrochlorin + NADH + 2 H(+)</text>
        <dbReference type="Rhea" id="RHEA:15613"/>
        <dbReference type="ChEBI" id="CHEBI:15378"/>
        <dbReference type="ChEBI" id="CHEBI:57540"/>
        <dbReference type="ChEBI" id="CHEBI:57945"/>
        <dbReference type="ChEBI" id="CHEBI:58351"/>
        <dbReference type="ChEBI" id="CHEBI:58827"/>
        <dbReference type="EC" id="1.3.1.76"/>
    </reaction>
</comment>
<evidence type="ECO:0000313" key="8">
    <source>
        <dbReference type="Proteomes" id="UP000659344"/>
    </source>
</evidence>
<keyword evidence="5" id="KW-0627">Porphyrin biosynthesis</keyword>
<comment type="pathway">
    <text evidence="1">Porphyrin-containing compound metabolism; siroheme biosynthesis; sirohydrochlorin from precorrin-2: step 1/1.</text>
</comment>
<keyword evidence="3" id="KW-0560">Oxidoreductase</keyword>
<dbReference type="InterPro" id="IPR042518">
    <property type="entry name" value="SirC_C"/>
</dbReference>
<name>A0ABQ1YPE5_9BACL</name>
<dbReference type="EC" id="1.3.1.76" evidence="2"/>
<dbReference type="PANTHER" id="PTHR35330">
    <property type="entry name" value="SIROHEME BIOSYNTHESIS PROTEIN MET8"/>
    <property type="match status" value="1"/>
</dbReference>
<dbReference type="Pfam" id="PF13241">
    <property type="entry name" value="NAD_binding_7"/>
    <property type="match status" value="1"/>
</dbReference>
<dbReference type="Gene3D" id="1.10.8.610">
    <property type="entry name" value="SirC, precorrin-2 dehydrogenase, C-terminal helical domain-like"/>
    <property type="match status" value="1"/>
</dbReference>